<dbReference type="CDD" id="cd06583">
    <property type="entry name" value="PGRP"/>
    <property type="match status" value="1"/>
</dbReference>
<organism evidence="2 3">
    <name type="scientific">Pseudomonas syringae</name>
    <dbReference type="NCBI Taxonomy" id="317"/>
    <lineage>
        <taxon>Bacteria</taxon>
        <taxon>Pseudomonadati</taxon>
        <taxon>Pseudomonadota</taxon>
        <taxon>Gammaproteobacteria</taxon>
        <taxon>Pseudomonadales</taxon>
        <taxon>Pseudomonadaceae</taxon>
        <taxon>Pseudomonas</taxon>
    </lineage>
</organism>
<dbReference type="AlphaFoldDB" id="A0A1C7ZBY7"/>
<name>A0A1C7ZBY7_PSESX</name>
<dbReference type="EMBL" id="LGSI01000012">
    <property type="protein sequence ID" value="OCR26557.1"/>
    <property type="molecule type" value="Genomic_DNA"/>
</dbReference>
<protein>
    <recommendedName>
        <fullName evidence="1">N-acetylmuramoyl-L-alanine amidase domain-containing protein</fullName>
    </recommendedName>
</protein>
<dbReference type="Pfam" id="PF01510">
    <property type="entry name" value="Amidase_2"/>
    <property type="match status" value="1"/>
</dbReference>
<dbReference type="InterPro" id="IPR015510">
    <property type="entry name" value="PGRP"/>
</dbReference>
<dbReference type="GO" id="GO:0008745">
    <property type="term" value="F:N-acetylmuramoyl-L-alanine amidase activity"/>
    <property type="evidence" value="ECO:0007669"/>
    <property type="project" value="InterPro"/>
</dbReference>
<dbReference type="InterPro" id="IPR002502">
    <property type="entry name" value="Amidase_domain"/>
</dbReference>
<evidence type="ECO:0000259" key="1">
    <source>
        <dbReference type="Pfam" id="PF01510"/>
    </source>
</evidence>
<dbReference type="Gene3D" id="3.40.80.10">
    <property type="entry name" value="Peptidoglycan recognition protein-like"/>
    <property type="match status" value="1"/>
</dbReference>
<dbReference type="SUPFAM" id="SSF55846">
    <property type="entry name" value="N-acetylmuramoyl-L-alanine amidase-like"/>
    <property type="match status" value="1"/>
</dbReference>
<dbReference type="PANTHER" id="PTHR11022:SF41">
    <property type="entry name" value="PEPTIDOGLYCAN-RECOGNITION PROTEIN LC-RELATED"/>
    <property type="match status" value="1"/>
</dbReference>
<evidence type="ECO:0000313" key="2">
    <source>
        <dbReference type="EMBL" id="OCR26557.1"/>
    </source>
</evidence>
<dbReference type="PATRIC" id="fig|317.243.peg.3176"/>
<dbReference type="PANTHER" id="PTHR11022">
    <property type="entry name" value="PEPTIDOGLYCAN RECOGNITION PROTEIN"/>
    <property type="match status" value="1"/>
</dbReference>
<reference evidence="2 3" key="1">
    <citation type="submission" date="2015-07" db="EMBL/GenBank/DDBJ databases">
        <title>Draft genome sequence of a diazotrophic, plant growth-promoting rhizobacterium of the Pseudomonas syringae complex.</title>
        <authorList>
            <person name="Patten C.L."/>
            <person name="Jeong H."/>
        </authorList>
    </citation>
    <scope>NUCLEOTIDE SEQUENCE [LARGE SCALE GENOMIC DNA]</scope>
    <source>
        <strain evidence="2 3">GR12-2</strain>
    </source>
</reference>
<accession>A0A1C7ZBY7</accession>
<evidence type="ECO:0000313" key="3">
    <source>
        <dbReference type="Proteomes" id="UP000093104"/>
    </source>
</evidence>
<proteinExistence type="predicted"/>
<sequence length="229" mass="25341">MTLAGARNLDLKLPPIEIPVDDRAMTREAILRTLKRSEFLSTERSAWGALKNTPAMAMDWDYSMVALHHAGRTFGCGDFGALQMGRILSSHLVKFGEVGYHFGIDCTGHIFEGRDLRLKGSSVLHYNSKVIGIVLLEDLTTPNEVGDLVDEAKDFMAVWGYKTQSEAPSRQVEALNALLDVIQSFFTIEVLGGHREFPKQIDEGKVCPGNGGLELARKIRTERALRAPD</sequence>
<dbReference type="GO" id="GO:0009253">
    <property type="term" value="P:peptidoglycan catabolic process"/>
    <property type="evidence" value="ECO:0007669"/>
    <property type="project" value="InterPro"/>
</dbReference>
<dbReference type="Proteomes" id="UP000093104">
    <property type="component" value="Unassembled WGS sequence"/>
</dbReference>
<dbReference type="InterPro" id="IPR036505">
    <property type="entry name" value="Amidase/PGRP_sf"/>
</dbReference>
<comment type="caution">
    <text evidence="2">The sequence shown here is derived from an EMBL/GenBank/DDBJ whole genome shotgun (WGS) entry which is preliminary data.</text>
</comment>
<feature type="domain" description="N-acetylmuramoyl-L-alanine amidase" evidence="1">
    <location>
        <begin position="63"/>
        <end position="210"/>
    </location>
</feature>
<gene>
    <name evidence="2" type="ORF">AFK24_03165</name>
</gene>